<feature type="signal peptide" evidence="1">
    <location>
        <begin position="1"/>
        <end position="31"/>
    </location>
</feature>
<evidence type="ECO:0000313" key="3">
    <source>
        <dbReference type="Proteomes" id="UP000245539"/>
    </source>
</evidence>
<sequence>MTSPIRIKSHSRFKRPLIACSLMVLSAQATAAPTANPDAYSVAPGQSITITPLDNDLGNGLFIEAVDQPAPFGTGTTTFTSNSITYTAPAGFTSTEFWYGIKDANGDITSAPITVTAAGSLEVPQAYADSASTTKGQPVTVDVLANDTGTGLFIEVVDQPAPYGTGSSAIVNNKVVYTPPAGFVGTTSFYYGIKNADGLITSAELTITVSEPTVSSPWPTAGQDRASTSPGEFIVIDPLWNDTGDDLRVTDVNAITTQGSSVKIQNNKLTYTPASWAKGEDEFWYVITDSQGRTNAARVIVTVAHAVDIGAWPTAGADNYDIVKNSSDNVLNIFSNDTGSGLEFEKLYDWTQKGGRTYDNGGSVRYTPPAGFTGVDEFWYAMKDVHGRTNAAKVTLNVTAPTSGPNNEPDAVEDALSAFINGSEMTLDIVSNDTDPDGDSLTVIDVQTARYGSVRLTAGGVVRYTPPSTPQSDAFEYTISDGNGGTASAVATISVTDPDDDNDSFPSITGEAITVSPGETVVIRVLENDFDADGDTLVLDQVTSGSQGSTTKVADNNGVLTWVEYTALPDASGTDEFYYGVHDGRGKNGSGKVSITFR</sequence>
<evidence type="ECO:0000256" key="1">
    <source>
        <dbReference type="SAM" id="SignalP"/>
    </source>
</evidence>
<dbReference type="OrthoDB" id="5902819at2"/>
<dbReference type="NCBIfam" id="NF012211">
    <property type="entry name" value="tand_rpt_95"/>
    <property type="match status" value="4"/>
</dbReference>
<name>A0A317C3A1_9GAMM</name>
<evidence type="ECO:0000313" key="2">
    <source>
        <dbReference type="EMBL" id="PWQ93058.1"/>
    </source>
</evidence>
<dbReference type="EMBL" id="QGKM01000069">
    <property type="protein sequence ID" value="PWQ93058.1"/>
    <property type="molecule type" value="Genomic_DNA"/>
</dbReference>
<dbReference type="Proteomes" id="UP000245539">
    <property type="component" value="Unassembled WGS sequence"/>
</dbReference>
<keyword evidence="1" id="KW-0732">Signal</keyword>
<proteinExistence type="predicted"/>
<keyword evidence="3" id="KW-1185">Reference proteome</keyword>
<dbReference type="Gene3D" id="2.60.40.3440">
    <property type="match status" value="2"/>
</dbReference>
<reference evidence="2 3" key="1">
    <citation type="submission" date="2018-05" db="EMBL/GenBank/DDBJ databases">
        <title>Leucothrix arctica sp. nov., isolated from Arctic seawater.</title>
        <authorList>
            <person name="Choi A."/>
            <person name="Baek K."/>
        </authorList>
    </citation>
    <scope>NUCLEOTIDE SEQUENCE [LARGE SCALE GENOMIC DNA]</scope>
    <source>
        <strain evidence="2 3">JCM 18388</strain>
    </source>
</reference>
<evidence type="ECO:0008006" key="4">
    <source>
        <dbReference type="Google" id="ProtNLM"/>
    </source>
</evidence>
<accession>A0A317C3A1</accession>
<protein>
    <recommendedName>
        <fullName evidence="4">Tandem-95 repeat protein</fullName>
    </recommendedName>
</protein>
<dbReference type="RefSeq" id="WP_109839130.1">
    <property type="nucleotide sequence ID" value="NZ_QGKM01000069.1"/>
</dbReference>
<organism evidence="2 3">
    <name type="scientific">Leucothrix pacifica</name>
    <dbReference type="NCBI Taxonomy" id="1247513"/>
    <lineage>
        <taxon>Bacteria</taxon>
        <taxon>Pseudomonadati</taxon>
        <taxon>Pseudomonadota</taxon>
        <taxon>Gammaproteobacteria</taxon>
        <taxon>Thiotrichales</taxon>
        <taxon>Thiotrichaceae</taxon>
        <taxon>Leucothrix</taxon>
    </lineage>
</organism>
<dbReference type="AlphaFoldDB" id="A0A317C3A1"/>
<comment type="caution">
    <text evidence="2">The sequence shown here is derived from an EMBL/GenBank/DDBJ whole genome shotgun (WGS) entry which is preliminary data.</text>
</comment>
<feature type="chain" id="PRO_5016429031" description="Tandem-95 repeat protein" evidence="1">
    <location>
        <begin position="32"/>
        <end position="598"/>
    </location>
</feature>
<dbReference type="Pfam" id="PF17963">
    <property type="entry name" value="Big_9"/>
    <property type="match status" value="6"/>
</dbReference>
<gene>
    <name evidence="2" type="ORF">DKW60_18410</name>
</gene>
<dbReference type="Gene3D" id="2.60.40.2810">
    <property type="match status" value="3"/>
</dbReference>